<dbReference type="EMBL" id="CP093442">
    <property type="protein sequence ID" value="UOF02881.1"/>
    <property type="molecule type" value="Genomic_DNA"/>
</dbReference>
<dbReference type="Proteomes" id="UP000830116">
    <property type="component" value="Chromosome"/>
</dbReference>
<name>A0ABY4CGS6_9BACT</name>
<evidence type="ECO:0000313" key="1">
    <source>
        <dbReference type="EMBL" id="UOF02881.1"/>
    </source>
</evidence>
<keyword evidence="2" id="KW-1185">Reference proteome</keyword>
<evidence type="ECO:0000313" key="2">
    <source>
        <dbReference type="Proteomes" id="UP000830116"/>
    </source>
</evidence>
<protein>
    <submittedName>
        <fullName evidence="1">Uncharacterized protein</fullName>
    </submittedName>
</protein>
<accession>A0ABY4CGS6</accession>
<proteinExistence type="predicted"/>
<sequence length="69" mass="8285">MISQNELNNLKLQSSLSDFGLNPYEWSLERIHSLAYLLINNVDENFKLYGHLEYREQKPKWKEMEILSL</sequence>
<gene>
    <name evidence="1" type="ORF">MNR06_07930</name>
</gene>
<organism evidence="1 2">
    <name type="scientific">Bdellovibrio reynosensis</name>
    <dbReference type="NCBI Taxonomy" id="2835041"/>
    <lineage>
        <taxon>Bacteria</taxon>
        <taxon>Pseudomonadati</taxon>
        <taxon>Bdellovibrionota</taxon>
        <taxon>Bdellovibrionia</taxon>
        <taxon>Bdellovibrionales</taxon>
        <taxon>Pseudobdellovibrionaceae</taxon>
        <taxon>Bdellovibrio</taxon>
    </lineage>
</organism>
<reference evidence="1" key="1">
    <citation type="submission" date="2022-03" db="EMBL/GenBank/DDBJ databases">
        <title>Genome Identification and Characterization of new species Bdellovibrio reynosense LBG001 sp. nov. from a Mexico soil sample.</title>
        <authorList>
            <person name="Camilli A."/>
            <person name="Ajao Y."/>
            <person name="Guo X."/>
        </authorList>
    </citation>
    <scope>NUCLEOTIDE SEQUENCE</scope>
    <source>
        <strain evidence="1">LBG001</strain>
    </source>
</reference>
<dbReference type="RefSeq" id="WP_243540700.1">
    <property type="nucleotide sequence ID" value="NZ_CP093442.1"/>
</dbReference>